<keyword evidence="1" id="KW-0175">Coiled coil</keyword>
<evidence type="ECO:0000313" key="2">
    <source>
        <dbReference type="EMBL" id="DAD26438.1"/>
    </source>
</evidence>
<accession>A0A822YA28</accession>
<comment type="caution">
    <text evidence="2">The sequence shown here is derived from an EMBL/GenBank/DDBJ whole genome shotgun (WGS) entry which is preliminary data.</text>
</comment>
<keyword evidence="3" id="KW-1185">Reference proteome</keyword>
<dbReference type="AlphaFoldDB" id="A0A822YA28"/>
<dbReference type="InterPro" id="IPR045177">
    <property type="entry name" value="FDM1-5/IDN2"/>
</dbReference>
<dbReference type="EMBL" id="DUZY01000002">
    <property type="protein sequence ID" value="DAD26438.1"/>
    <property type="molecule type" value="Genomic_DNA"/>
</dbReference>
<name>A0A822YA28_NELNU</name>
<organism evidence="2 3">
    <name type="scientific">Nelumbo nucifera</name>
    <name type="common">Sacred lotus</name>
    <dbReference type="NCBI Taxonomy" id="4432"/>
    <lineage>
        <taxon>Eukaryota</taxon>
        <taxon>Viridiplantae</taxon>
        <taxon>Streptophyta</taxon>
        <taxon>Embryophyta</taxon>
        <taxon>Tracheophyta</taxon>
        <taxon>Spermatophyta</taxon>
        <taxon>Magnoliopsida</taxon>
        <taxon>Proteales</taxon>
        <taxon>Nelumbonaceae</taxon>
        <taxon>Nelumbo</taxon>
    </lineage>
</organism>
<sequence>MSTEVQLRRNITIKEGKFPEQKHVESDDDFNVHKQIEVLVRKLEEKAGEIEDLEALNRTLMVKERRSNLELQEARKELIDVRISQGKTLGLGPQDF</sequence>
<dbReference type="GO" id="GO:0080188">
    <property type="term" value="P:gene silencing by siRNA-directed DNA methylation"/>
    <property type="evidence" value="ECO:0007669"/>
    <property type="project" value="InterPro"/>
</dbReference>
<feature type="coiled-coil region" evidence="1">
    <location>
        <begin position="33"/>
        <end position="63"/>
    </location>
</feature>
<protein>
    <submittedName>
        <fullName evidence="2">Uncharacterized protein</fullName>
    </submittedName>
</protein>
<reference evidence="2 3" key="1">
    <citation type="journal article" date="2020" name="Mol. Biol. Evol.">
        <title>Distinct Expression and Methylation Patterns for Genes with Different Fates following a Single Whole-Genome Duplication in Flowering Plants.</title>
        <authorList>
            <person name="Shi T."/>
            <person name="Rahmani R.S."/>
            <person name="Gugger P.F."/>
            <person name="Wang M."/>
            <person name="Li H."/>
            <person name="Zhang Y."/>
            <person name="Li Z."/>
            <person name="Wang Q."/>
            <person name="Van de Peer Y."/>
            <person name="Marchal K."/>
            <person name="Chen J."/>
        </authorList>
    </citation>
    <scope>NUCLEOTIDE SEQUENCE [LARGE SCALE GENOMIC DNA]</scope>
    <source>
        <tissue evidence="2">Leaf</tissue>
    </source>
</reference>
<dbReference type="Proteomes" id="UP000607653">
    <property type="component" value="Unassembled WGS sequence"/>
</dbReference>
<evidence type="ECO:0000313" key="3">
    <source>
        <dbReference type="Proteomes" id="UP000607653"/>
    </source>
</evidence>
<dbReference type="PANTHER" id="PTHR21596:SF3">
    <property type="entry name" value="FACTOR OF DNA METHYLATION 1-RELATED"/>
    <property type="match status" value="1"/>
</dbReference>
<proteinExistence type="predicted"/>
<evidence type="ECO:0000256" key="1">
    <source>
        <dbReference type="SAM" id="Coils"/>
    </source>
</evidence>
<dbReference type="PANTHER" id="PTHR21596">
    <property type="entry name" value="RIBONUCLEASE P SUBUNIT P38"/>
    <property type="match status" value="1"/>
</dbReference>
<gene>
    <name evidence="2" type="ORF">HUJ06_027906</name>
</gene>